<comment type="caution">
    <text evidence="3">The sequence shown here is derived from an EMBL/GenBank/DDBJ whole genome shotgun (WGS) entry which is preliminary data.</text>
</comment>
<proteinExistence type="predicted"/>
<feature type="domain" description="F-box" evidence="2">
    <location>
        <begin position="231"/>
        <end position="279"/>
    </location>
</feature>
<protein>
    <recommendedName>
        <fullName evidence="2">F-box domain-containing protein</fullName>
    </recommendedName>
</protein>
<evidence type="ECO:0000313" key="4">
    <source>
        <dbReference type="Proteomes" id="UP001201980"/>
    </source>
</evidence>
<reference evidence="3" key="1">
    <citation type="submission" date="2022-07" db="EMBL/GenBank/DDBJ databases">
        <title>Draft genome sequence of Zalerion maritima ATCC 34329, a (micro)plastics degrading marine fungus.</title>
        <authorList>
            <person name="Paco A."/>
            <person name="Goncalves M.F.M."/>
            <person name="Rocha-Santos T.A.P."/>
            <person name="Alves A."/>
        </authorList>
    </citation>
    <scope>NUCLEOTIDE SEQUENCE</scope>
    <source>
        <strain evidence="3">ATCC 34329</strain>
    </source>
</reference>
<dbReference type="SUPFAM" id="SSF81383">
    <property type="entry name" value="F-box domain"/>
    <property type="match status" value="1"/>
</dbReference>
<accession>A0AAD5RPZ0</accession>
<name>A0AAD5RPZ0_9PEZI</name>
<dbReference type="InterPro" id="IPR001810">
    <property type="entry name" value="F-box_dom"/>
</dbReference>
<gene>
    <name evidence="3" type="ORF">MKZ38_001663</name>
</gene>
<evidence type="ECO:0000256" key="1">
    <source>
        <dbReference type="SAM" id="MobiDB-lite"/>
    </source>
</evidence>
<feature type="compositionally biased region" description="Low complexity" evidence="1">
    <location>
        <begin position="594"/>
        <end position="611"/>
    </location>
</feature>
<organism evidence="3 4">
    <name type="scientific">Zalerion maritima</name>
    <dbReference type="NCBI Taxonomy" id="339359"/>
    <lineage>
        <taxon>Eukaryota</taxon>
        <taxon>Fungi</taxon>
        <taxon>Dikarya</taxon>
        <taxon>Ascomycota</taxon>
        <taxon>Pezizomycotina</taxon>
        <taxon>Sordariomycetes</taxon>
        <taxon>Lulworthiomycetidae</taxon>
        <taxon>Lulworthiales</taxon>
        <taxon>Lulworthiaceae</taxon>
        <taxon>Zalerion</taxon>
    </lineage>
</organism>
<dbReference type="EMBL" id="JAKWBI020000146">
    <property type="protein sequence ID" value="KAJ2901584.1"/>
    <property type="molecule type" value="Genomic_DNA"/>
</dbReference>
<keyword evidence="4" id="KW-1185">Reference proteome</keyword>
<dbReference type="Proteomes" id="UP001201980">
    <property type="component" value="Unassembled WGS sequence"/>
</dbReference>
<dbReference type="InterPro" id="IPR036047">
    <property type="entry name" value="F-box-like_dom_sf"/>
</dbReference>
<sequence>MNINHHLSGAPLAESFQPRVSGAASSSEGRQLLPATIPSQPGAQQQYSRWKLPFDIIYLISRHGSFETCIAIRQTCKDCYDRIKYTSLLAPTKIDFMKKAEKFPRNKGCLACFHCARILPSSKFSMSQRRHRHAAGCQRQDGSRYCIDCGIAQKLFTHLKAVRTKRGTSRLNGRVSYFCHKCSSFGTPGRRCIVRKELRPNQIDEDDITVQNITHCLPKDPKGRDPLFCGTPKLECLPRSVQERTFSHLDYPSLIAIRQANHWFHEVVDTQQASLLQKFQFVRQREMMVRNWDPDSRACFSCFRLRPRRDFEDKGSRQFQLAEERKPHKAWKRRCSSCLYKLYGQHADGVAAAEWRGRRYCIRCEGLYYHNQACEGCAILGPAPEEIVEDEDWSNLEPMLWSYKHVKHAVRIEPKAKEPRPIPPPPEAYPAANEVGRRISGTSQWMTRQESTKWREETRELRLRRQSSYGVAAREIGIFHDDRVIAAEIIEVQNKYDAYHSYYDPDLFYVTWPWNPSPIANTHRTERILELDRKRTILEDRISPLQVLFGVDEFDHPYEDLIERMSVKEKKTAHRGFFPSSGRDGSRPTRPIKTGAQADQTGAQADQTGAQEPRTPESRTWCSTPNYIDGTISSMARQFGRELDTAWGTMQDTNYAPGVSCDSARSGTPGKSAASFATGGVAPPALNAQHMANPMVDTSWTARRGRLVNELRNIVHQVRSSSRNPAASRRP</sequence>
<evidence type="ECO:0000313" key="3">
    <source>
        <dbReference type="EMBL" id="KAJ2901584.1"/>
    </source>
</evidence>
<evidence type="ECO:0000259" key="2">
    <source>
        <dbReference type="PROSITE" id="PS50181"/>
    </source>
</evidence>
<feature type="region of interest" description="Disordered" evidence="1">
    <location>
        <begin position="573"/>
        <end position="625"/>
    </location>
</feature>
<dbReference type="AlphaFoldDB" id="A0AAD5RPZ0"/>
<dbReference type="PROSITE" id="PS50181">
    <property type="entry name" value="FBOX"/>
    <property type="match status" value="1"/>
</dbReference>